<dbReference type="EMBL" id="MUHA01000021">
    <property type="protein sequence ID" value="OXA98746.1"/>
    <property type="molecule type" value="Genomic_DNA"/>
</dbReference>
<dbReference type="AlphaFoldDB" id="A0A226HY74"/>
<accession>A0A226HY74</accession>
<evidence type="ECO:0000313" key="2">
    <source>
        <dbReference type="Proteomes" id="UP000198336"/>
    </source>
</evidence>
<name>A0A226HY74_9FLAO</name>
<organism evidence="1 2">
    <name type="scientific">Flavobacterium oncorhynchi</name>
    <dbReference type="NCBI Taxonomy" id="728056"/>
    <lineage>
        <taxon>Bacteria</taxon>
        <taxon>Pseudomonadati</taxon>
        <taxon>Bacteroidota</taxon>
        <taxon>Flavobacteriia</taxon>
        <taxon>Flavobacteriales</taxon>
        <taxon>Flavobacteriaceae</taxon>
        <taxon>Flavobacterium</taxon>
    </lineage>
</organism>
<evidence type="ECO:0008006" key="3">
    <source>
        <dbReference type="Google" id="ProtNLM"/>
    </source>
</evidence>
<gene>
    <name evidence="1" type="ORF">B0A75_13870</name>
</gene>
<dbReference type="Proteomes" id="UP000198336">
    <property type="component" value="Unassembled WGS sequence"/>
</dbReference>
<proteinExistence type="predicted"/>
<keyword evidence="2" id="KW-1185">Reference proteome</keyword>
<comment type="caution">
    <text evidence="1">The sequence shown here is derived from an EMBL/GenBank/DDBJ whole genome shotgun (WGS) entry which is preliminary data.</text>
</comment>
<sequence>MFVILKVSCKIKQIKNNSQQAFFVQQTVISDLRKFLFKTAGKKLAFATKKNTQHYKILSHAYKRSVPCYYQVFLKDSKIYVGVTSSKPETLHCSPCHKSRNNRSMLLV</sequence>
<evidence type="ECO:0000313" key="1">
    <source>
        <dbReference type="EMBL" id="OXA98746.1"/>
    </source>
</evidence>
<protein>
    <recommendedName>
        <fullName evidence="3">GIY-YIG domain-containing protein</fullName>
    </recommendedName>
</protein>
<reference evidence="1 2" key="1">
    <citation type="submission" date="2016-11" db="EMBL/GenBank/DDBJ databases">
        <title>Whole genomes of Flavobacteriaceae.</title>
        <authorList>
            <person name="Stine C."/>
            <person name="Li C."/>
            <person name="Tadesse D."/>
        </authorList>
    </citation>
    <scope>NUCLEOTIDE SEQUENCE [LARGE SCALE GENOMIC DNA]</scope>
    <source>
        <strain evidence="1 2">CCUG 59446</strain>
    </source>
</reference>